<dbReference type="EMBL" id="AWUE01014394">
    <property type="protein sequence ID" value="OMP03849.1"/>
    <property type="molecule type" value="Genomic_DNA"/>
</dbReference>
<comment type="caution">
    <text evidence="1">The sequence shown here is derived from an EMBL/GenBank/DDBJ whole genome shotgun (WGS) entry which is preliminary data.</text>
</comment>
<gene>
    <name evidence="1" type="ORF">COLO4_10154</name>
</gene>
<organism evidence="1 2">
    <name type="scientific">Corchorus olitorius</name>
    <dbReference type="NCBI Taxonomy" id="93759"/>
    <lineage>
        <taxon>Eukaryota</taxon>
        <taxon>Viridiplantae</taxon>
        <taxon>Streptophyta</taxon>
        <taxon>Embryophyta</taxon>
        <taxon>Tracheophyta</taxon>
        <taxon>Spermatophyta</taxon>
        <taxon>Magnoliopsida</taxon>
        <taxon>eudicotyledons</taxon>
        <taxon>Gunneridae</taxon>
        <taxon>Pentapetalae</taxon>
        <taxon>rosids</taxon>
        <taxon>malvids</taxon>
        <taxon>Malvales</taxon>
        <taxon>Malvaceae</taxon>
        <taxon>Grewioideae</taxon>
        <taxon>Apeibeae</taxon>
        <taxon>Corchorus</taxon>
    </lineage>
</organism>
<sequence length="405" mass="46793">MCKHLRKIPKLVGAIRLETLNCNGCESLDQLPCMTHLVSLKWLNLSDCRLIAEFPEVKGLKQLVCLRLGGTKIEEVPSFVGSLEKLRRLEMRETNISEINLEVPRRQCLEKLDVSDCKELERVTFAEYPGNVDENLEEFLLFMNCNKLNKDARDNITAHVMRIIRYLAKQSAKQLAEKSIDVIHESNPHRVQCCFPGSKISAKFEYCRNDLQLHWAPSKSRPFKLKGKWMGVYWNFSNFSVNLKSGCATDSTRFLYFALFLVLHSESHYVPHTLWFECNYQLKGESHYVPDTLWFECNYQLKGTDGSSQNFKRHWSLKPPARSSGEHVYVVFREDMVHRDKDYKEASFSLFFESSFGCAWKDISVNKIGIQVLSVDAESLTVTPVCCTLTFLPHQLALRLLRCGR</sequence>
<dbReference type="SUPFAM" id="SSF52058">
    <property type="entry name" value="L domain-like"/>
    <property type="match status" value="1"/>
</dbReference>
<dbReference type="PANTHER" id="PTHR45752">
    <property type="entry name" value="LEUCINE-RICH REPEAT-CONTAINING"/>
    <property type="match status" value="1"/>
</dbReference>
<dbReference type="Proteomes" id="UP000187203">
    <property type="component" value="Unassembled WGS sequence"/>
</dbReference>
<evidence type="ECO:0000313" key="1">
    <source>
        <dbReference type="EMBL" id="OMP03849.1"/>
    </source>
</evidence>
<dbReference type="OrthoDB" id="969139at2759"/>
<dbReference type="AlphaFoldDB" id="A0A1R3K9Y4"/>
<reference evidence="2" key="1">
    <citation type="submission" date="2013-09" db="EMBL/GenBank/DDBJ databases">
        <title>Corchorus olitorius genome sequencing.</title>
        <authorList>
            <person name="Alam M."/>
            <person name="Haque M.S."/>
            <person name="Islam M.S."/>
            <person name="Emdad E.M."/>
            <person name="Islam M.M."/>
            <person name="Ahmed B."/>
            <person name="Halim A."/>
            <person name="Hossen Q.M.M."/>
            <person name="Hossain M.Z."/>
            <person name="Ahmed R."/>
            <person name="Khan M.M."/>
            <person name="Islam R."/>
            <person name="Rashid M.M."/>
            <person name="Khan S.A."/>
            <person name="Rahman M.S."/>
            <person name="Alam M."/>
            <person name="Yahiya A.S."/>
            <person name="Khan M.S."/>
            <person name="Azam M.S."/>
            <person name="Haque T."/>
            <person name="Lashkar M.Z.H."/>
            <person name="Akhand A.I."/>
            <person name="Morshed G."/>
            <person name="Roy S."/>
            <person name="Uddin K.S."/>
            <person name="Rabeya T."/>
            <person name="Hossain A.S."/>
            <person name="Chowdhury A."/>
            <person name="Snigdha A.R."/>
            <person name="Mortoza M.S."/>
            <person name="Matin S.A."/>
            <person name="Hoque S.M.E."/>
            <person name="Islam M.K."/>
            <person name="Roy D.K."/>
            <person name="Haider R."/>
            <person name="Moosa M.M."/>
            <person name="Elias S.M."/>
            <person name="Hasan A.M."/>
            <person name="Jahan S."/>
            <person name="Shafiuddin M."/>
            <person name="Mahmood N."/>
            <person name="Shommy N.S."/>
        </authorList>
    </citation>
    <scope>NUCLEOTIDE SEQUENCE [LARGE SCALE GENOMIC DNA]</scope>
    <source>
        <strain evidence="2">cv. O-4</strain>
    </source>
</reference>
<keyword evidence="2" id="KW-1185">Reference proteome</keyword>
<dbReference type="PANTHER" id="PTHR45752:SF195">
    <property type="entry name" value="LEUCINE-RICH REPEAT (LRR) FAMILY PROTEIN-RELATED"/>
    <property type="match status" value="1"/>
</dbReference>
<dbReference type="Gene3D" id="3.80.10.10">
    <property type="entry name" value="Ribonuclease Inhibitor"/>
    <property type="match status" value="1"/>
</dbReference>
<name>A0A1R3K9Y4_9ROSI</name>
<accession>A0A1R3K9Y4</accession>
<proteinExistence type="predicted"/>
<evidence type="ECO:0000313" key="2">
    <source>
        <dbReference type="Proteomes" id="UP000187203"/>
    </source>
</evidence>
<dbReference type="InterPro" id="IPR032675">
    <property type="entry name" value="LRR_dom_sf"/>
</dbReference>
<protein>
    <submittedName>
        <fullName evidence="1">Uncharacterized protein</fullName>
    </submittedName>
</protein>
<dbReference type="InterPro" id="IPR050715">
    <property type="entry name" value="LRR-SigEffector_domain"/>
</dbReference>